<feature type="non-terminal residue" evidence="2">
    <location>
        <position position="1"/>
    </location>
</feature>
<reference evidence="2" key="1">
    <citation type="journal article" date="2014" name="Front. Microbiol.">
        <title>High frequency of phylogenetically diverse reductive dehalogenase-homologous genes in deep subseafloor sedimentary metagenomes.</title>
        <authorList>
            <person name="Kawai M."/>
            <person name="Futagami T."/>
            <person name="Toyoda A."/>
            <person name="Takaki Y."/>
            <person name="Nishi S."/>
            <person name="Hori S."/>
            <person name="Arai W."/>
            <person name="Tsubouchi T."/>
            <person name="Morono Y."/>
            <person name="Uchiyama I."/>
            <person name="Ito T."/>
            <person name="Fujiyama A."/>
            <person name="Inagaki F."/>
            <person name="Takami H."/>
        </authorList>
    </citation>
    <scope>NUCLEOTIDE SEQUENCE</scope>
    <source>
        <strain evidence="2">Expedition CK06-06</strain>
    </source>
</reference>
<accession>X0X3D2</accession>
<dbReference type="EMBL" id="BARS01030236">
    <property type="protein sequence ID" value="GAG19486.1"/>
    <property type="molecule type" value="Genomic_DNA"/>
</dbReference>
<feature type="region of interest" description="Disordered" evidence="1">
    <location>
        <begin position="59"/>
        <end position="79"/>
    </location>
</feature>
<evidence type="ECO:0000256" key="1">
    <source>
        <dbReference type="SAM" id="MobiDB-lite"/>
    </source>
</evidence>
<proteinExistence type="predicted"/>
<sequence length="96" mass="10234">LDEARRLDDRVLEGEIWRLLEAKFHQTHAPVALSGTVQCQVDAGYGAIEVGDLLTTSPTAGHAMRADDPQPGTTVGKALEPLEAGTGSIKVLVMLR</sequence>
<evidence type="ECO:0000313" key="2">
    <source>
        <dbReference type="EMBL" id="GAG19486.1"/>
    </source>
</evidence>
<organism evidence="2">
    <name type="scientific">marine sediment metagenome</name>
    <dbReference type="NCBI Taxonomy" id="412755"/>
    <lineage>
        <taxon>unclassified sequences</taxon>
        <taxon>metagenomes</taxon>
        <taxon>ecological metagenomes</taxon>
    </lineage>
</organism>
<gene>
    <name evidence="2" type="ORF">S01H1_47175</name>
</gene>
<name>X0X3D2_9ZZZZ</name>
<dbReference type="AlphaFoldDB" id="X0X3D2"/>
<protein>
    <submittedName>
        <fullName evidence="2">Uncharacterized protein</fullName>
    </submittedName>
</protein>
<comment type="caution">
    <text evidence="2">The sequence shown here is derived from an EMBL/GenBank/DDBJ whole genome shotgun (WGS) entry which is preliminary data.</text>
</comment>